<evidence type="ECO:0000256" key="1">
    <source>
        <dbReference type="ARBA" id="ARBA00004141"/>
    </source>
</evidence>
<evidence type="ECO:0000313" key="8">
    <source>
        <dbReference type="Proteomes" id="UP000076079"/>
    </source>
</evidence>
<evidence type="ECO:0000256" key="5">
    <source>
        <dbReference type="SAM" id="Phobius"/>
    </source>
</evidence>
<protein>
    <submittedName>
        <fullName evidence="7">Hexuronate transporter</fullName>
    </submittedName>
</protein>
<feature type="transmembrane region" description="Helical" evidence="5">
    <location>
        <begin position="169"/>
        <end position="188"/>
    </location>
</feature>
<dbReference type="GO" id="GO:0016020">
    <property type="term" value="C:membrane"/>
    <property type="evidence" value="ECO:0007669"/>
    <property type="project" value="UniProtKB-SubCell"/>
</dbReference>
<evidence type="ECO:0000259" key="6">
    <source>
        <dbReference type="PROSITE" id="PS50850"/>
    </source>
</evidence>
<dbReference type="OrthoDB" id="6360at2"/>
<dbReference type="PANTHER" id="PTHR11662:SF285">
    <property type="entry name" value="HEXURONATE TRANSPORTER"/>
    <property type="match status" value="1"/>
</dbReference>
<dbReference type="SUPFAM" id="SSF103473">
    <property type="entry name" value="MFS general substrate transporter"/>
    <property type="match status" value="1"/>
</dbReference>
<feature type="transmembrane region" description="Helical" evidence="5">
    <location>
        <begin position="305"/>
        <end position="324"/>
    </location>
</feature>
<dbReference type="CDD" id="cd17319">
    <property type="entry name" value="MFS_ExuT_GudP_like"/>
    <property type="match status" value="1"/>
</dbReference>
<dbReference type="GO" id="GO:0015134">
    <property type="term" value="F:hexuronate transmembrane transporter activity"/>
    <property type="evidence" value="ECO:0007669"/>
    <property type="project" value="TreeGrafter"/>
</dbReference>
<sequence length="437" mass="47096">MSSAPTKIPHLRWYIAILLCLASELNYFDRQALSVLAVQIQKDLGFSSVQYGQITSAFLLSYAVMYAVSGRIIDVVGTRRGYLYFVSAWSAAAMSHALARSVFGFQVARFALGAAEAAVIPGGVKAAAEWFPIRERALAVGIFNAGTALGSTLAVPIIGAIALSFGWQWAFVFAGALGFLWLPFWWWLYHKPEDHRWITEAERSLILGDRTAADEAGRPAVSTLLRMKETWGCVAARVLTDPITYFLQFWVPKYLQEERGISLAALAAIGWLPYAALAVGNVMSGAIPRYLVTRHAFSVNRARKLTTFTVSSAALLLFLALTRIDALVPYVSGLGLTGTSLAIICITGVMFCHGAWGNVILPAEVFPTRAVGTVTGIGGFLGSAMGFVTQLAIGYGVQHAGYAPIFLICSSAYLIAFLLVVVLIGELGRIRQVPSGA</sequence>
<feature type="transmembrane region" description="Helical" evidence="5">
    <location>
        <begin position="371"/>
        <end position="393"/>
    </location>
</feature>
<dbReference type="KEGG" id="abac:LuPra_04533"/>
<keyword evidence="3 5" id="KW-1133">Transmembrane helix</keyword>
<feature type="transmembrane region" description="Helical" evidence="5">
    <location>
        <begin position="405"/>
        <end position="425"/>
    </location>
</feature>
<feature type="transmembrane region" description="Helical" evidence="5">
    <location>
        <begin position="263"/>
        <end position="284"/>
    </location>
</feature>
<feature type="transmembrane region" description="Helical" evidence="5">
    <location>
        <begin position="48"/>
        <end position="69"/>
    </location>
</feature>
<evidence type="ECO:0000313" key="7">
    <source>
        <dbReference type="EMBL" id="AMY11286.1"/>
    </source>
</evidence>
<feature type="transmembrane region" description="Helical" evidence="5">
    <location>
        <begin position="336"/>
        <end position="359"/>
    </location>
</feature>
<organism evidence="7 8">
    <name type="scientific">Luteitalea pratensis</name>
    <dbReference type="NCBI Taxonomy" id="1855912"/>
    <lineage>
        <taxon>Bacteria</taxon>
        <taxon>Pseudomonadati</taxon>
        <taxon>Acidobacteriota</taxon>
        <taxon>Vicinamibacteria</taxon>
        <taxon>Vicinamibacterales</taxon>
        <taxon>Vicinamibacteraceae</taxon>
        <taxon>Luteitalea</taxon>
    </lineage>
</organism>
<dbReference type="Pfam" id="PF07690">
    <property type="entry name" value="MFS_1"/>
    <property type="match status" value="1"/>
</dbReference>
<gene>
    <name evidence="7" type="primary">exuT_5</name>
    <name evidence="7" type="ORF">LuPra_04533</name>
</gene>
<dbReference type="PATRIC" id="fig|1813736.3.peg.4782"/>
<accession>A0A143PSI9</accession>
<dbReference type="InterPro" id="IPR011701">
    <property type="entry name" value="MFS"/>
</dbReference>
<dbReference type="Proteomes" id="UP000076079">
    <property type="component" value="Chromosome"/>
</dbReference>
<dbReference type="InterPro" id="IPR036259">
    <property type="entry name" value="MFS_trans_sf"/>
</dbReference>
<feature type="transmembrane region" description="Helical" evidence="5">
    <location>
        <begin position="136"/>
        <end position="163"/>
    </location>
</feature>
<dbReference type="AlphaFoldDB" id="A0A143PSI9"/>
<feature type="transmembrane region" description="Helical" evidence="5">
    <location>
        <begin position="234"/>
        <end position="251"/>
    </location>
</feature>
<keyword evidence="2 5" id="KW-0812">Transmembrane</keyword>
<dbReference type="STRING" id="1855912.LuPra_04533"/>
<feature type="domain" description="Major facilitator superfamily (MFS) profile" evidence="6">
    <location>
        <begin position="15"/>
        <end position="428"/>
    </location>
</feature>
<dbReference type="EMBL" id="CP015136">
    <property type="protein sequence ID" value="AMY11286.1"/>
    <property type="molecule type" value="Genomic_DNA"/>
</dbReference>
<reference evidence="7 8" key="1">
    <citation type="journal article" date="2016" name="Genome Announc.">
        <title>First Complete Genome Sequence of a Subdivision 6 Acidobacterium Strain.</title>
        <authorList>
            <person name="Huang S."/>
            <person name="Vieira S."/>
            <person name="Bunk B."/>
            <person name="Riedel T."/>
            <person name="Sproer C."/>
            <person name="Overmann J."/>
        </authorList>
    </citation>
    <scope>NUCLEOTIDE SEQUENCE [LARGE SCALE GENOMIC DNA]</scope>
    <source>
        <strain evidence="8">DSM 100886 HEG_-6_39</strain>
    </source>
</reference>
<dbReference type="PANTHER" id="PTHR11662">
    <property type="entry name" value="SOLUTE CARRIER FAMILY 17"/>
    <property type="match status" value="1"/>
</dbReference>
<dbReference type="Gene3D" id="1.20.1250.20">
    <property type="entry name" value="MFS general substrate transporter like domains"/>
    <property type="match status" value="2"/>
</dbReference>
<keyword evidence="8" id="KW-1185">Reference proteome</keyword>
<reference evidence="8" key="2">
    <citation type="submission" date="2016-04" db="EMBL/GenBank/DDBJ databases">
        <title>First Complete Genome Sequence of a Subdivision 6 Acidobacterium.</title>
        <authorList>
            <person name="Huang S."/>
            <person name="Vieira S."/>
            <person name="Bunk B."/>
            <person name="Riedel T."/>
            <person name="Sproeer C."/>
            <person name="Overmann J."/>
        </authorList>
    </citation>
    <scope>NUCLEOTIDE SEQUENCE [LARGE SCALE GENOMIC DNA]</scope>
    <source>
        <strain evidence="8">DSM 100886 HEG_-6_39</strain>
    </source>
</reference>
<evidence type="ECO:0000256" key="4">
    <source>
        <dbReference type="ARBA" id="ARBA00023136"/>
    </source>
</evidence>
<evidence type="ECO:0000256" key="2">
    <source>
        <dbReference type="ARBA" id="ARBA00022692"/>
    </source>
</evidence>
<evidence type="ECO:0000256" key="3">
    <source>
        <dbReference type="ARBA" id="ARBA00022989"/>
    </source>
</evidence>
<dbReference type="PROSITE" id="PS50850">
    <property type="entry name" value="MFS"/>
    <property type="match status" value="1"/>
</dbReference>
<dbReference type="RefSeq" id="WP_157899545.1">
    <property type="nucleotide sequence ID" value="NZ_CP015136.1"/>
</dbReference>
<keyword evidence="4 5" id="KW-0472">Membrane</keyword>
<name>A0A143PSI9_LUTPR</name>
<dbReference type="InterPro" id="IPR020846">
    <property type="entry name" value="MFS_dom"/>
</dbReference>
<proteinExistence type="predicted"/>
<comment type="subcellular location">
    <subcellularLocation>
        <location evidence="1">Membrane</location>
        <topology evidence="1">Multi-pass membrane protein</topology>
    </subcellularLocation>
</comment>
<dbReference type="InterPro" id="IPR050382">
    <property type="entry name" value="MFS_Na/Anion_cotransporter"/>
</dbReference>